<organism evidence="1 2">
    <name type="scientific">Larkinella knui</name>
    <dbReference type="NCBI Taxonomy" id="2025310"/>
    <lineage>
        <taxon>Bacteria</taxon>
        <taxon>Pseudomonadati</taxon>
        <taxon>Bacteroidota</taxon>
        <taxon>Cytophagia</taxon>
        <taxon>Cytophagales</taxon>
        <taxon>Spirosomataceae</taxon>
        <taxon>Larkinella</taxon>
    </lineage>
</organism>
<proteinExistence type="predicted"/>
<evidence type="ECO:0000313" key="2">
    <source>
        <dbReference type="Proteomes" id="UP000274271"/>
    </source>
</evidence>
<sequence>MASQHLQAPHANATTLIDSTVESFDGGPFNTSIQEGISLINDWIRSLKTSEADNVANTLQKLKTALESPMIDNAHVRDLLFGLADQAERWATQAGGEFPVRLESLAVALRNFGNQLA</sequence>
<evidence type="ECO:0000313" key="1">
    <source>
        <dbReference type="EMBL" id="RRB14742.1"/>
    </source>
</evidence>
<name>A0A3P1CN55_9BACT</name>
<dbReference type="Proteomes" id="UP000274271">
    <property type="component" value="Unassembled WGS sequence"/>
</dbReference>
<comment type="caution">
    <text evidence="1">The sequence shown here is derived from an EMBL/GenBank/DDBJ whole genome shotgun (WGS) entry which is preliminary data.</text>
</comment>
<dbReference type="EMBL" id="RQJP01000002">
    <property type="protein sequence ID" value="RRB14742.1"/>
    <property type="molecule type" value="Genomic_DNA"/>
</dbReference>
<dbReference type="RefSeq" id="WP_124906217.1">
    <property type="nucleotide sequence ID" value="NZ_RQJP01000002.1"/>
</dbReference>
<protein>
    <submittedName>
        <fullName evidence="1">Uncharacterized protein</fullName>
    </submittedName>
</protein>
<gene>
    <name evidence="1" type="ORF">EHT87_09230</name>
</gene>
<reference evidence="1 2" key="1">
    <citation type="submission" date="2018-11" db="EMBL/GenBank/DDBJ databases">
        <authorList>
            <person name="Zhou Z."/>
            <person name="Wang G."/>
        </authorList>
    </citation>
    <scope>NUCLEOTIDE SEQUENCE [LARGE SCALE GENOMIC DNA]</scope>
    <source>
        <strain evidence="1 2">KCTC42998</strain>
    </source>
</reference>
<dbReference type="OrthoDB" id="957562at2"/>
<dbReference type="AlphaFoldDB" id="A0A3P1CN55"/>
<accession>A0A3P1CN55</accession>
<keyword evidence="2" id="KW-1185">Reference proteome</keyword>